<organism evidence="1 2">
    <name type="scientific">Thermofilum pendens (strain DSM 2475 / Hrk 5)</name>
    <dbReference type="NCBI Taxonomy" id="368408"/>
    <lineage>
        <taxon>Archaea</taxon>
        <taxon>Thermoproteota</taxon>
        <taxon>Thermoprotei</taxon>
        <taxon>Thermofilales</taxon>
        <taxon>Thermofilaceae</taxon>
        <taxon>Thermofilum</taxon>
    </lineage>
</organism>
<dbReference type="GO" id="GO:0005737">
    <property type="term" value="C:cytoplasm"/>
    <property type="evidence" value="ECO:0007669"/>
    <property type="project" value="TreeGrafter"/>
</dbReference>
<dbReference type="InterPro" id="IPR037171">
    <property type="entry name" value="NagB/RpiA_transferase-like"/>
</dbReference>
<dbReference type="KEGG" id="tpe:Tpen_0101"/>
<dbReference type="EnsemblBacteria" id="ABL77511">
    <property type="protein sequence ID" value="ABL77511"/>
    <property type="gene ID" value="Tpen_0101"/>
</dbReference>
<dbReference type="PANTHER" id="PTHR13017">
    <property type="entry name" value="5-FORMYLTETRAHYDROFOLATE CYCLO-LIGASE-RELATED"/>
    <property type="match status" value="1"/>
</dbReference>
<sequence>MSRVEDSVQQRKAELRRSVWSKLERMEVAISPRPCYGKIPSFVGIHSATQRLIKTDVYRNARVVYSTPDTSTRLLREETLRRGKTLVVSIPGLKGYVIVRPDELEPGDVRLASSVKGAVTKGDRITLLEGLKIDLVVLGSVAVNTDGARLGRGDGMHDLEYALLREMYAVAESTPVATLVHDLQILEEPIPMLMHDVPIDYIASPYRLITVERKHRKPPGVIWEMLPIDFIKSTPILRRLFGI</sequence>
<dbReference type="GeneID" id="4601716"/>
<dbReference type="Proteomes" id="UP000000641">
    <property type="component" value="Chromosome"/>
</dbReference>
<proteinExistence type="predicted"/>
<gene>
    <name evidence="1" type="ordered locus">Tpen_0101</name>
</gene>
<dbReference type="OrthoDB" id="18307at2157"/>
<dbReference type="EMBL" id="CP000505">
    <property type="protein sequence ID" value="ABL77511.1"/>
    <property type="molecule type" value="Genomic_DNA"/>
</dbReference>
<evidence type="ECO:0000313" key="2">
    <source>
        <dbReference type="Proteomes" id="UP000000641"/>
    </source>
</evidence>
<dbReference type="SUPFAM" id="SSF100950">
    <property type="entry name" value="NagB/RpiA/CoA transferase-like"/>
    <property type="match status" value="1"/>
</dbReference>
<dbReference type="HOGENOM" id="CLU_031500_2_0_2"/>
<dbReference type="AlphaFoldDB" id="A1RWD1"/>
<dbReference type="STRING" id="368408.Tpen_0101"/>
<dbReference type="InterPro" id="IPR002698">
    <property type="entry name" value="FTHF_cligase"/>
</dbReference>
<dbReference type="Gene3D" id="3.40.50.10420">
    <property type="entry name" value="NagB/RpiA/CoA transferase-like"/>
    <property type="match status" value="1"/>
</dbReference>
<reference evidence="2" key="1">
    <citation type="journal article" date="2008" name="J. Bacteriol.">
        <title>Genome sequence of Thermofilum pendens reveals an exceptional loss of biosynthetic pathways without genome reduction.</title>
        <authorList>
            <person name="Anderson I."/>
            <person name="Rodriguez J."/>
            <person name="Susanti D."/>
            <person name="Porat I."/>
            <person name="Reich C."/>
            <person name="Ulrich L.E."/>
            <person name="Elkins J.G."/>
            <person name="Mavromatis K."/>
            <person name="Lykidis A."/>
            <person name="Kim E."/>
            <person name="Thompson L.S."/>
            <person name="Nolan M."/>
            <person name="Land M."/>
            <person name="Copeland A."/>
            <person name="Lapidus A."/>
            <person name="Lucas S."/>
            <person name="Detter C."/>
            <person name="Zhulin I.B."/>
            <person name="Olsen G.J."/>
            <person name="Whitman W."/>
            <person name="Mukhopadhyay B."/>
            <person name="Bristow J."/>
            <person name="Kyrpides N."/>
        </authorList>
    </citation>
    <scope>NUCLEOTIDE SEQUENCE [LARGE SCALE GENOMIC DNA]</scope>
    <source>
        <strain evidence="2">DSM 2475 / Hrk 5</strain>
    </source>
</reference>
<name>A1RWD1_THEPD</name>
<keyword evidence="2" id="KW-1185">Reference proteome</keyword>
<dbReference type="PANTHER" id="PTHR13017:SF0">
    <property type="entry name" value="METHENYLTETRAHYDROFOLATE SYNTHASE DOMAIN-CONTAINING PROTEIN"/>
    <property type="match status" value="1"/>
</dbReference>
<dbReference type="InterPro" id="IPR024185">
    <property type="entry name" value="FTHF_cligase-like_sf"/>
</dbReference>
<dbReference type="Pfam" id="PF01812">
    <property type="entry name" value="5-FTHF_cyc-lig"/>
    <property type="match status" value="1"/>
</dbReference>
<evidence type="ECO:0000313" key="1">
    <source>
        <dbReference type="EMBL" id="ABL77511.1"/>
    </source>
</evidence>
<accession>A1RWD1</accession>
<protein>
    <submittedName>
        <fullName evidence="1">5-formyltetrahydrofolate cyclo-ligase</fullName>
    </submittedName>
</protein>
<dbReference type="RefSeq" id="WP_011751776.1">
    <property type="nucleotide sequence ID" value="NC_008698.1"/>
</dbReference>
<dbReference type="eggNOG" id="arCOG00474">
    <property type="taxonomic scope" value="Archaea"/>
</dbReference>